<evidence type="ECO:0000256" key="2">
    <source>
        <dbReference type="ARBA" id="ARBA00038334"/>
    </source>
</evidence>
<keyword evidence="3" id="KW-1133">Transmembrane helix</keyword>
<feature type="transmembrane region" description="Helical" evidence="3">
    <location>
        <begin position="12"/>
        <end position="35"/>
    </location>
</feature>
<keyword evidence="6" id="KW-1185">Reference proteome</keyword>
<evidence type="ECO:0000313" key="6">
    <source>
        <dbReference type="Proteomes" id="UP001497497"/>
    </source>
</evidence>
<keyword evidence="3" id="KW-0472">Membrane</keyword>
<comment type="caution">
    <text evidence="5">The sequence shown here is derived from an EMBL/GenBank/DDBJ whole genome shotgun (WGS) entry which is preliminary data.</text>
</comment>
<dbReference type="EMBL" id="CAXITT010000011">
    <property type="protein sequence ID" value="CAL1526986.1"/>
    <property type="molecule type" value="Genomic_DNA"/>
</dbReference>
<dbReference type="Proteomes" id="UP001497497">
    <property type="component" value="Unassembled WGS sequence"/>
</dbReference>
<dbReference type="InterPro" id="IPR029058">
    <property type="entry name" value="AB_hydrolase_fold"/>
</dbReference>
<keyword evidence="1" id="KW-0378">Hydrolase</keyword>
<organism evidence="5 6">
    <name type="scientific">Lymnaea stagnalis</name>
    <name type="common">Great pond snail</name>
    <name type="synonym">Helix stagnalis</name>
    <dbReference type="NCBI Taxonomy" id="6523"/>
    <lineage>
        <taxon>Eukaryota</taxon>
        <taxon>Metazoa</taxon>
        <taxon>Spiralia</taxon>
        <taxon>Lophotrochozoa</taxon>
        <taxon>Mollusca</taxon>
        <taxon>Gastropoda</taxon>
        <taxon>Heterobranchia</taxon>
        <taxon>Euthyneura</taxon>
        <taxon>Panpulmonata</taxon>
        <taxon>Hygrophila</taxon>
        <taxon>Lymnaeoidea</taxon>
        <taxon>Lymnaeidae</taxon>
        <taxon>Lymnaea</taxon>
    </lineage>
</organism>
<dbReference type="SUPFAM" id="SSF53474">
    <property type="entry name" value="alpha/beta-Hydrolases"/>
    <property type="match status" value="1"/>
</dbReference>
<feature type="domain" description="AB hydrolase-1" evidence="4">
    <location>
        <begin position="84"/>
        <end position="200"/>
    </location>
</feature>
<dbReference type="InterPro" id="IPR000073">
    <property type="entry name" value="AB_hydrolase_1"/>
</dbReference>
<dbReference type="Pfam" id="PF00561">
    <property type="entry name" value="Abhydrolase_1"/>
    <property type="match status" value="1"/>
</dbReference>
<name>A0AAV2H0W1_LYMST</name>
<sequence length="345" mass="40082">MVVNLIYRCIHLWVIFNLSLIFAVLTILRMAILLVRKGPRKMFEWKNRDKEPECLGNKSLGTHGYLHLEDIRIHYVSNGSDDKPLMLLLHGFPESWYSWRYQLQYFAKDYRVAAVDLRGYGDSDKPSSISQYKMEHLVKDVKQIITALGYRSCVLVGHDWGGGISWAFAGSYPDMVDKVIILNCPHPQSFYKYLLSHWEQFKKSWYMFFFLIPVLPEIYIKLSDMKFFDIIFLGKKDGVLTGATTKDDVEAYKYLFQKYGSLTGPINYIRAIVLFGVPSRFHKIVTKPVLLIWGCRDLAIERGQAEACQAYAENLTIRYLENASHWVQMDEPNQVNELIKTFIAS</sequence>
<protein>
    <recommendedName>
        <fullName evidence="4">AB hydrolase-1 domain-containing protein</fullName>
    </recommendedName>
</protein>
<dbReference type="PRINTS" id="PR00412">
    <property type="entry name" value="EPOXHYDRLASE"/>
</dbReference>
<evidence type="ECO:0000313" key="5">
    <source>
        <dbReference type="EMBL" id="CAL1526986.1"/>
    </source>
</evidence>
<reference evidence="5 6" key="1">
    <citation type="submission" date="2024-04" db="EMBL/GenBank/DDBJ databases">
        <authorList>
            <consortium name="Genoscope - CEA"/>
            <person name="William W."/>
        </authorList>
    </citation>
    <scope>NUCLEOTIDE SEQUENCE [LARGE SCALE GENOMIC DNA]</scope>
</reference>
<dbReference type="InterPro" id="IPR000639">
    <property type="entry name" value="Epox_hydrolase-like"/>
</dbReference>
<accession>A0AAV2H0W1</accession>
<dbReference type="PRINTS" id="PR00111">
    <property type="entry name" value="ABHYDROLASE"/>
</dbReference>
<dbReference type="PANTHER" id="PTHR43329">
    <property type="entry name" value="EPOXIDE HYDROLASE"/>
    <property type="match status" value="1"/>
</dbReference>
<comment type="similarity">
    <text evidence="2">Belongs to the AB hydrolase superfamily. Epoxide hydrolase family.</text>
</comment>
<evidence type="ECO:0000256" key="1">
    <source>
        <dbReference type="ARBA" id="ARBA00022801"/>
    </source>
</evidence>
<dbReference type="Gene3D" id="3.40.50.1820">
    <property type="entry name" value="alpha/beta hydrolase"/>
    <property type="match status" value="1"/>
</dbReference>
<gene>
    <name evidence="5" type="ORF">GSLYS_00001163001</name>
</gene>
<dbReference type="AlphaFoldDB" id="A0AAV2H0W1"/>
<proteinExistence type="inferred from homology"/>
<evidence type="ECO:0000259" key="4">
    <source>
        <dbReference type="Pfam" id="PF00561"/>
    </source>
</evidence>
<evidence type="ECO:0000256" key="3">
    <source>
        <dbReference type="SAM" id="Phobius"/>
    </source>
</evidence>
<keyword evidence="3" id="KW-0812">Transmembrane</keyword>
<dbReference type="GO" id="GO:0004301">
    <property type="term" value="F:epoxide hydrolase activity"/>
    <property type="evidence" value="ECO:0007669"/>
    <property type="project" value="UniProtKB-ARBA"/>
</dbReference>